<dbReference type="SUPFAM" id="SSF48452">
    <property type="entry name" value="TPR-like"/>
    <property type="match status" value="1"/>
</dbReference>
<dbReference type="Pfam" id="PF13650">
    <property type="entry name" value="Asp_protease_2"/>
    <property type="match status" value="1"/>
</dbReference>
<keyword evidence="1" id="KW-0802">TPR repeat</keyword>
<dbReference type="SUPFAM" id="SSF50630">
    <property type="entry name" value="Acid proteases"/>
    <property type="match status" value="1"/>
</dbReference>
<dbReference type="InterPro" id="IPR034122">
    <property type="entry name" value="Retropepsin-like_bacterial"/>
</dbReference>
<evidence type="ECO:0000256" key="1">
    <source>
        <dbReference type="PROSITE-ProRule" id="PRU00339"/>
    </source>
</evidence>
<dbReference type="InterPro" id="IPR001969">
    <property type="entry name" value="Aspartic_peptidase_AS"/>
</dbReference>
<keyword evidence="3" id="KW-1185">Reference proteome</keyword>
<dbReference type="Proteomes" id="UP000327108">
    <property type="component" value="Unassembled WGS sequence"/>
</dbReference>
<protein>
    <recommendedName>
        <fullName evidence="4">Aspartyl protease family protein</fullName>
    </recommendedName>
</protein>
<comment type="caution">
    <text evidence="2">The sequence shown here is derived from an EMBL/GenBank/DDBJ whole genome shotgun (WGS) entry which is preliminary data.</text>
</comment>
<dbReference type="PROSITE" id="PS00141">
    <property type="entry name" value="ASP_PROTEASE"/>
    <property type="match status" value="1"/>
</dbReference>
<dbReference type="CDD" id="cd05483">
    <property type="entry name" value="retropepsin_like_bacteria"/>
    <property type="match status" value="1"/>
</dbReference>
<dbReference type="Pfam" id="PF13432">
    <property type="entry name" value="TPR_16"/>
    <property type="match status" value="1"/>
</dbReference>
<dbReference type="EMBL" id="VYXQ01000025">
    <property type="protein sequence ID" value="KAA9361436.1"/>
    <property type="molecule type" value="Genomic_DNA"/>
</dbReference>
<dbReference type="GO" id="GO:0006508">
    <property type="term" value="P:proteolysis"/>
    <property type="evidence" value="ECO:0007669"/>
    <property type="project" value="InterPro"/>
</dbReference>
<dbReference type="InterPro" id="IPR021109">
    <property type="entry name" value="Peptidase_aspartic_dom_sf"/>
</dbReference>
<feature type="repeat" description="TPR" evidence="1">
    <location>
        <begin position="140"/>
        <end position="173"/>
    </location>
</feature>
<evidence type="ECO:0008006" key="4">
    <source>
        <dbReference type="Google" id="ProtNLM"/>
    </source>
</evidence>
<gene>
    <name evidence="2" type="ORF">F3W84_20270</name>
</gene>
<dbReference type="InterPro" id="IPR019734">
    <property type="entry name" value="TPR_rpt"/>
</dbReference>
<reference evidence="2 3" key="1">
    <citation type="submission" date="2019-09" db="EMBL/GenBank/DDBJ databases">
        <title>Biological control of the noxious weed angled onion (Allium triquetrum) thwarted by endophytic bacteria in Victoria, Australia.</title>
        <authorList>
            <person name="Tehranchian P."/>
            <person name="Adair R.J."/>
            <person name="Van T.H."/>
            <person name="Morrison P.D."/>
            <person name="Williams H."/>
            <person name="Lawrie A.C."/>
        </authorList>
    </citation>
    <scope>NUCLEOTIDE SEQUENCE [LARGE SCALE GENOMIC DNA]</scope>
    <source>
        <strain evidence="2 3">RPTAtOch1</strain>
    </source>
</reference>
<sequence>MNSLTSWLRHRMTMTALVLSAALTGAACTQEVNRESVALLARMDITELPDQALKGQSVKRYMRILQREPCDWDAIYPLASRFYELGYKRQAAQAYLYFPHKCTRSNVALSRAADIFLQLSDFDAATKTVDELIADSPDYPDYHYQRGQTYEAARRFDEALDAYETTIALTDDIATLNGGVFRRTANAYAELGKYCEAITPLQTWIGIDPGRNDTADVRSMIERYRKAGNCSAAYASGKGAFRAKATGDVILVKASINGVVGNFIVDTGASLLSVTRDFAKRANMNVMEKSTIRLQTANGVVTAKRSLADTVALGKISADGVGAVVITEHDNPLGNQIDGLLGQSFLSRFHVTLTKRELKIEVRGE</sequence>
<dbReference type="Gene3D" id="2.40.70.10">
    <property type="entry name" value="Acid Proteases"/>
    <property type="match status" value="1"/>
</dbReference>
<organism evidence="2 3">
    <name type="scientific">Ochrobactrum quorumnocens</name>
    <dbReference type="NCBI Taxonomy" id="271865"/>
    <lineage>
        <taxon>Bacteria</taxon>
        <taxon>Pseudomonadati</taxon>
        <taxon>Pseudomonadota</taxon>
        <taxon>Alphaproteobacteria</taxon>
        <taxon>Hyphomicrobiales</taxon>
        <taxon>Brucellaceae</taxon>
        <taxon>Brucella/Ochrobactrum group</taxon>
        <taxon>Ochrobactrum</taxon>
    </lineage>
</organism>
<accession>A0A5N1JN68</accession>
<dbReference type="RefSeq" id="WP_151095312.1">
    <property type="nucleotide sequence ID" value="NZ_VYXQ01000025.1"/>
</dbReference>
<proteinExistence type="predicted"/>
<dbReference type="PROSITE" id="PS50005">
    <property type="entry name" value="TPR"/>
    <property type="match status" value="1"/>
</dbReference>
<dbReference type="Gene3D" id="1.25.40.10">
    <property type="entry name" value="Tetratricopeptide repeat domain"/>
    <property type="match status" value="1"/>
</dbReference>
<dbReference type="AlphaFoldDB" id="A0A5N1JN68"/>
<dbReference type="GO" id="GO:0004190">
    <property type="term" value="F:aspartic-type endopeptidase activity"/>
    <property type="evidence" value="ECO:0007669"/>
    <property type="project" value="InterPro"/>
</dbReference>
<evidence type="ECO:0000313" key="2">
    <source>
        <dbReference type="EMBL" id="KAA9361436.1"/>
    </source>
</evidence>
<name>A0A5N1JN68_9HYPH</name>
<evidence type="ECO:0000313" key="3">
    <source>
        <dbReference type="Proteomes" id="UP000327108"/>
    </source>
</evidence>
<dbReference type="InterPro" id="IPR011990">
    <property type="entry name" value="TPR-like_helical_dom_sf"/>
</dbReference>
<dbReference type="SMART" id="SM00028">
    <property type="entry name" value="TPR"/>
    <property type="match status" value="2"/>
</dbReference>